<dbReference type="AlphaFoldDB" id="A0AAV1TK71"/>
<keyword evidence="2" id="KW-0539">Nucleus</keyword>
<dbReference type="PROSITE" id="PS00598">
    <property type="entry name" value="CHROMO_1"/>
    <property type="match status" value="1"/>
</dbReference>
<dbReference type="Pfam" id="PF24626">
    <property type="entry name" value="SH3_Tf2-1"/>
    <property type="match status" value="1"/>
</dbReference>
<sequence>MDADVDGIDVDDDDNDNAGIFSIANDCQSEDDDTLTGEDNVLSAVHTKRTSVDKDKSAEEFLLTREEVVRFVQDSTADALDRQKRNADKLGTANVLSFDEGDLVLLSTLNLPKHAVTNVGSSKLLPMYIGPFRVLRQTGNACTIQPPRKMRTHPTVYVGRLRPYYQYEPVLRCKEHLRGRDARPPSSGPVSTTRSGRLAKQPVYAVQRCLNELQPACHEVNESNVRSQFEQTQTRHDRSNDRLLRNCYYPLQDHGDHNAESVHEPGHLATVPLHGSSIEHQAGPTLGPDQVFSPPPHPLEYSSGGQRFLVKRIWNHRDVNGARTSYLVRWRGYPPAWDSWEPRAQLIVDVLGLVEQYDETHPLC</sequence>
<dbReference type="Gene3D" id="2.40.50.40">
    <property type="match status" value="1"/>
</dbReference>
<feature type="region of interest" description="Disordered" evidence="3">
    <location>
        <begin position="278"/>
        <end position="298"/>
    </location>
</feature>
<reference evidence="5" key="1">
    <citation type="submission" date="2024-01" db="EMBL/GenBank/DDBJ databases">
        <authorList>
            <person name="Webb A."/>
        </authorList>
    </citation>
    <scope>NUCLEOTIDE SEQUENCE</scope>
    <source>
        <strain evidence="5">Pm1</strain>
    </source>
</reference>
<evidence type="ECO:0000256" key="2">
    <source>
        <dbReference type="ARBA" id="ARBA00023242"/>
    </source>
</evidence>
<dbReference type="GO" id="GO:0005634">
    <property type="term" value="C:nucleus"/>
    <property type="evidence" value="ECO:0007669"/>
    <property type="project" value="UniProtKB-SubCell"/>
</dbReference>
<evidence type="ECO:0000256" key="3">
    <source>
        <dbReference type="SAM" id="MobiDB-lite"/>
    </source>
</evidence>
<evidence type="ECO:0000256" key="1">
    <source>
        <dbReference type="ARBA" id="ARBA00004123"/>
    </source>
</evidence>
<evidence type="ECO:0000313" key="5">
    <source>
        <dbReference type="EMBL" id="CAK7922735.1"/>
    </source>
</evidence>
<dbReference type="InterPro" id="IPR016197">
    <property type="entry name" value="Chromo-like_dom_sf"/>
</dbReference>
<organism evidence="5 6">
    <name type="scientific">Peronospora matthiolae</name>
    <dbReference type="NCBI Taxonomy" id="2874970"/>
    <lineage>
        <taxon>Eukaryota</taxon>
        <taxon>Sar</taxon>
        <taxon>Stramenopiles</taxon>
        <taxon>Oomycota</taxon>
        <taxon>Peronosporomycetes</taxon>
        <taxon>Peronosporales</taxon>
        <taxon>Peronosporaceae</taxon>
        <taxon>Peronospora</taxon>
    </lineage>
</organism>
<name>A0AAV1TK71_9STRA</name>
<evidence type="ECO:0000313" key="6">
    <source>
        <dbReference type="Proteomes" id="UP001162060"/>
    </source>
</evidence>
<feature type="domain" description="Chromo" evidence="4">
    <location>
        <begin position="308"/>
        <end position="364"/>
    </location>
</feature>
<dbReference type="SUPFAM" id="SSF54160">
    <property type="entry name" value="Chromo domain-like"/>
    <property type="match status" value="1"/>
</dbReference>
<proteinExistence type="predicted"/>
<gene>
    <name evidence="5" type="ORF">PM001_LOCUS7906</name>
</gene>
<evidence type="ECO:0000259" key="4">
    <source>
        <dbReference type="PROSITE" id="PS50013"/>
    </source>
</evidence>
<protein>
    <recommendedName>
        <fullName evidence="4">Chromo domain-containing protein</fullName>
    </recommendedName>
</protein>
<dbReference type="Proteomes" id="UP001162060">
    <property type="component" value="Unassembled WGS sequence"/>
</dbReference>
<comment type="subcellular location">
    <subcellularLocation>
        <location evidence="1">Nucleus</location>
    </subcellularLocation>
</comment>
<dbReference type="InterPro" id="IPR056924">
    <property type="entry name" value="SH3_Tf2-1"/>
</dbReference>
<feature type="region of interest" description="Disordered" evidence="3">
    <location>
        <begin position="179"/>
        <end position="198"/>
    </location>
</feature>
<dbReference type="CDD" id="cd00024">
    <property type="entry name" value="CD_CSD"/>
    <property type="match status" value="1"/>
</dbReference>
<dbReference type="PROSITE" id="PS50013">
    <property type="entry name" value="CHROMO_2"/>
    <property type="match status" value="1"/>
</dbReference>
<dbReference type="InterPro" id="IPR023779">
    <property type="entry name" value="Chromodomain_CS"/>
</dbReference>
<dbReference type="InterPro" id="IPR023780">
    <property type="entry name" value="Chromo_domain"/>
</dbReference>
<dbReference type="SMART" id="SM00298">
    <property type="entry name" value="CHROMO"/>
    <property type="match status" value="1"/>
</dbReference>
<dbReference type="EMBL" id="CAKLBY020000066">
    <property type="protein sequence ID" value="CAK7922735.1"/>
    <property type="molecule type" value="Genomic_DNA"/>
</dbReference>
<accession>A0AAV1TK71</accession>
<comment type="caution">
    <text evidence="5">The sequence shown here is derived from an EMBL/GenBank/DDBJ whole genome shotgun (WGS) entry which is preliminary data.</text>
</comment>
<dbReference type="InterPro" id="IPR000953">
    <property type="entry name" value="Chromo/chromo_shadow_dom"/>
</dbReference>
<dbReference type="Pfam" id="PF00385">
    <property type="entry name" value="Chromo"/>
    <property type="match status" value="1"/>
</dbReference>